<accession>A0A9N9FSN0</accession>
<evidence type="ECO:0000259" key="1">
    <source>
        <dbReference type="SMART" id="SM00398"/>
    </source>
</evidence>
<reference evidence="2" key="1">
    <citation type="submission" date="2021-06" db="EMBL/GenBank/DDBJ databases">
        <authorList>
            <person name="Kallberg Y."/>
            <person name="Tangrot J."/>
            <person name="Rosling A."/>
        </authorList>
    </citation>
    <scope>NUCLEOTIDE SEQUENCE</scope>
    <source>
        <strain evidence="2">FL130A</strain>
    </source>
</reference>
<dbReference type="OrthoDB" id="6247875at2759"/>
<dbReference type="SUPFAM" id="SSF47095">
    <property type="entry name" value="HMG-box"/>
    <property type="match status" value="1"/>
</dbReference>
<evidence type="ECO:0000313" key="2">
    <source>
        <dbReference type="EMBL" id="CAG8554769.1"/>
    </source>
</evidence>
<proteinExistence type="predicted"/>
<dbReference type="InterPro" id="IPR009071">
    <property type="entry name" value="HMG_box_dom"/>
</dbReference>
<dbReference type="EMBL" id="CAJVPS010001930">
    <property type="protein sequence ID" value="CAG8554769.1"/>
    <property type="molecule type" value="Genomic_DNA"/>
</dbReference>
<name>A0A9N9FSN0_9GLOM</name>
<dbReference type="InterPro" id="IPR036910">
    <property type="entry name" value="HMG_box_dom_sf"/>
</dbReference>
<dbReference type="AlphaFoldDB" id="A0A9N9FSN0"/>
<keyword evidence="3" id="KW-1185">Reference proteome</keyword>
<organism evidence="2 3">
    <name type="scientific">Ambispora leptoticha</name>
    <dbReference type="NCBI Taxonomy" id="144679"/>
    <lineage>
        <taxon>Eukaryota</taxon>
        <taxon>Fungi</taxon>
        <taxon>Fungi incertae sedis</taxon>
        <taxon>Mucoromycota</taxon>
        <taxon>Glomeromycotina</taxon>
        <taxon>Glomeromycetes</taxon>
        <taxon>Archaeosporales</taxon>
        <taxon>Ambisporaceae</taxon>
        <taxon>Ambispora</taxon>
    </lineage>
</organism>
<dbReference type="Proteomes" id="UP000789508">
    <property type="component" value="Unassembled WGS sequence"/>
</dbReference>
<dbReference type="Gene3D" id="1.10.30.10">
    <property type="entry name" value="High mobility group box domain"/>
    <property type="match status" value="1"/>
</dbReference>
<evidence type="ECO:0000313" key="3">
    <source>
        <dbReference type="Proteomes" id="UP000789508"/>
    </source>
</evidence>
<protein>
    <submittedName>
        <fullName evidence="2">14571_t:CDS:1</fullName>
    </submittedName>
</protein>
<comment type="caution">
    <text evidence="2">The sequence shown here is derived from an EMBL/GenBank/DDBJ whole genome shotgun (WGS) entry which is preliminary data.</text>
</comment>
<dbReference type="Pfam" id="PF00505">
    <property type="entry name" value="HMG_box"/>
    <property type="match status" value="1"/>
</dbReference>
<gene>
    <name evidence="2" type="ORF">ALEPTO_LOCUS6055</name>
</gene>
<feature type="domain" description="HMG box" evidence="1">
    <location>
        <begin position="49"/>
        <end position="118"/>
    </location>
</feature>
<dbReference type="SMART" id="SM00398">
    <property type="entry name" value="HMG"/>
    <property type="match status" value="1"/>
</dbReference>
<sequence length="124" mass="14474">MNNINNFRFANEFESQFIKEDQQTPPQIKVPFPPNITPEETILIKDGKIPSKPPNSFIIYRRAFQKECRESGHLLKLNVVSSMAAESWKDEPLEVKNFYKELAQKKTKSNIIRAEYNKSEKRGD</sequence>